<dbReference type="EMBL" id="JAODYH010000017">
    <property type="protein sequence ID" value="MCT9813146.1"/>
    <property type="molecule type" value="Genomic_DNA"/>
</dbReference>
<keyword evidence="2" id="KW-0732">Signal</keyword>
<name>A0ABT2PRP7_9BURK</name>
<dbReference type="Proteomes" id="UP001525968">
    <property type="component" value="Unassembled WGS sequence"/>
</dbReference>
<proteinExistence type="predicted"/>
<protein>
    <submittedName>
        <fullName evidence="3">Porin</fullName>
    </submittedName>
</protein>
<keyword evidence="4" id="KW-1185">Reference proteome</keyword>
<dbReference type="RefSeq" id="WP_261502400.1">
    <property type="nucleotide sequence ID" value="NZ_JAODYH010000017.1"/>
</dbReference>
<dbReference type="SUPFAM" id="SSF56925">
    <property type="entry name" value="OMPA-like"/>
    <property type="match status" value="1"/>
</dbReference>
<feature type="chain" id="PRO_5045327276" evidence="2">
    <location>
        <begin position="40"/>
        <end position="595"/>
    </location>
</feature>
<feature type="signal peptide" evidence="2">
    <location>
        <begin position="1"/>
        <end position="39"/>
    </location>
</feature>
<dbReference type="InterPro" id="IPR032638">
    <property type="entry name" value="Porin_5"/>
</dbReference>
<dbReference type="Pfam" id="PF16930">
    <property type="entry name" value="Porin_5"/>
    <property type="match status" value="1"/>
</dbReference>
<evidence type="ECO:0000313" key="3">
    <source>
        <dbReference type="EMBL" id="MCT9813146.1"/>
    </source>
</evidence>
<comment type="subcellular location">
    <subcellularLocation>
        <location evidence="1">Cell outer membrane</location>
    </subcellularLocation>
</comment>
<evidence type="ECO:0000313" key="4">
    <source>
        <dbReference type="Proteomes" id="UP001525968"/>
    </source>
</evidence>
<gene>
    <name evidence="3" type="ORF">N0K08_21160</name>
</gene>
<dbReference type="InterPro" id="IPR011250">
    <property type="entry name" value="OMP/PagP_B-barrel"/>
</dbReference>
<accession>A0ABT2PRP7</accession>
<organism evidence="3 4">
    <name type="scientific">Acidovorax bellezanensis</name>
    <dbReference type="NCBI Taxonomy" id="2976702"/>
    <lineage>
        <taxon>Bacteria</taxon>
        <taxon>Pseudomonadati</taxon>
        <taxon>Pseudomonadota</taxon>
        <taxon>Betaproteobacteria</taxon>
        <taxon>Burkholderiales</taxon>
        <taxon>Comamonadaceae</taxon>
        <taxon>Acidovorax</taxon>
    </lineage>
</organism>
<comment type="caution">
    <text evidence="3">The sequence shown here is derived from an EMBL/GenBank/DDBJ whole genome shotgun (WGS) entry which is preliminary data.</text>
</comment>
<sequence length="595" mass="64755">MTPFAYSHSFARQRPPLARKAQAMAIATVIALTSMAAAAQAPGAAVPTESAMVRLIQGLVQSGALTKDVGEALLAQAQTEAMAQRQAQRQASAAAPPASALQAQAGDVRVPYVPQTVRDGIRDEVKNEVMAQARSEGWAAPNETPEWAKRIRFEGDLRVRNESRLFSGGNSNEVVNYAAINSGSGYDVNLNTTAGLPPLLNTRQDRKNQWRARARIGLVADISDNTHAGVRLASGSDDNPVSTTQTLGNGLGKKNIWLDQVWLSHRLMDSVTLTGGRFSNPFVTTDMLFSNDLNVDGVALQYSKPLPSNKDLTLFGTIGIIPLEYSSDSFPANSLNKAASENKWLLGLQAGADWKLNERNRVRGALAYYDFKNVSGKVSGPCALYAGAQACDTDWSRPAFMQKGNTLMMLRDIALNPADPANTSQPQYFGLASKFQLLDMNLRWDTKVAGNYGLRLDANYVRNLAYDENKMFQRARGGIVNNYGANASLTPGKADFRSGGNAYMFQATFGKPSPSARGDWNVLAGYKRIEPDSMPDGYNDPSFHQGGTNARGYFLGGSYAIDKNTWLTGRWMSTKEVYGAPYQIDTLQLELNARF</sequence>
<evidence type="ECO:0000256" key="2">
    <source>
        <dbReference type="SAM" id="SignalP"/>
    </source>
</evidence>
<evidence type="ECO:0000256" key="1">
    <source>
        <dbReference type="ARBA" id="ARBA00004442"/>
    </source>
</evidence>
<reference evidence="3 4" key="1">
    <citation type="submission" date="2022-09" db="EMBL/GenBank/DDBJ databases">
        <title>Draft genome of isolate Be4.</title>
        <authorList>
            <person name="Sanchez-Castro I."/>
            <person name="Martinez-Rodriguez P."/>
            <person name="Descostes M."/>
            <person name="Merroun M."/>
        </authorList>
    </citation>
    <scope>NUCLEOTIDE SEQUENCE [LARGE SCALE GENOMIC DNA]</scope>
    <source>
        <strain evidence="3 4">Be4</strain>
    </source>
</reference>